<organism evidence="1 2">
    <name type="scientific">Amborella trichopoda</name>
    <dbReference type="NCBI Taxonomy" id="13333"/>
    <lineage>
        <taxon>Eukaryota</taxon>
        <taxon>Viridiplantae</taxon>
        <taxon>Streptophyta</taxon>
        <taxon>Embryophyta</taxon>
        <taxon>Tracheophyta</taxon>
        <taxon>Spermatophyta</taxon>
        <taxon>Magnoliopsida</taxon>
        <taxon>Amborellales</taxon>
        <taxon>Amborellaceae</taxon>
        <taxon>Amborella</taxon>
    </lineage>
</organism>
<dbReference type="Gramene" id="ERN05136">
    <property type="protein sequence ID" value="ERN05136"/>
    <property type="gene ID" value="AMTR_s00053p00184940"/>
</dbReference>
<dbReference type="EMBL" id="KI394012">
    <property type="protein sequence ID" value="ERN05136.1"/>
    <property type="molecule type" value="Genomic_DNA"/>
</dbReference>
<proteinExistence type="predicted"/>
<dbReference type="AlphaFoldDB" id="W1PBZ7"/>
<evidence type="ECO:0000313" key="2">
    <source>
        <dbReference type="Proteomes" id="UP000017836"/>
    </source>
</evidence>
<reference evidence="2" key="1">
    <citation type="journal article" date="2013" name="Science">
        <title>The Amborella genome and the evolution of flowering plants.</title>
        <authorList>
            <consortium name="Amborella Genome Project"/>
        </authorList>
    </citation>
    <scope>NUCLEOTIDE SEQUENCE [LARGE SCALE GENOMIC DNA]</scope>
</reference>
<protein>
    <submittedName>
        <fullName evidence="1">Uncharacterized protein</fullName>
    </submittedName>
</protein>
<gene>
    <name evidence="1" type="ORF">AMTR_s00053p00184940</name>
</gene>
<sequence>MDEGLNDVAPDTICMDEANTNVDDFPEEVEGVVTTEVNSLHDLHNVIEVQESGGCDEGGEIFEMLSSINGDDELLTSGTPPSNERISVQEEVHGESQLIDLAGEVFLFAWQRYN</sequence>
<dbReference type="Proteomes" id="UP000017836">
    <property type="component" value="Unassembled WGS sequence"/>
</dbReference>
<evidence type="ECO:0000313" key="1">
    <source>
        <dbReference type="EMBL" id="ERN05136.1"/>
    </source>
</evidence>
<dbReference type="HOGENOM" id="CLU_2124422_0_0_1"/>
<accession>W1PBZ7</accession>
<name>W1PBZ7_AMBTC</name>
<keyword evidence="2" id="KW-1185">Reference proteome</keyword>